<dbReference type="GO" id="GO:0005680">
    <property type="term" value="C:anaphase-promoting complex"/>
    <property type="evidence" value="ECO:0007669"/>
    <property type="project" value="InterPro"/>
</dbReference>
<evidence type="ECO:0000256" key="4">
    <source>
        <dbReference type="ARBA" id="ARBA00022776"/>
    </source>
</evidence>
<dbReference type="GO" id="GO:0060090">
    <property type="term" value="F:molecular adaptor activity"/>
    <property type="evidence" value="ECO:0007669"/>
    <property type="project" value="TreeGrafter"/>
</dbReference>
<organism evidence="8 9">
    <name type="scientific">Lagenidium giganteum</name>
    <dbReference type="NCBI Taxonomy" id="4803"/>
    <lineage>
        <taxon>Eukaryota</taxon>
        <taxon>Sar</taxon>
        <taxon>Stramenopiles</taxon>
        <taxon>Oomycota</taxon>
        <taxon>Peronosporomycetes</taxon>
        <taxon>Pythiales</taxon>
        <taxon>Pythiaceae</taxon>
    </lineage>
</organism>
<dbReference type="InterPro" id="IPR011989">
    <property type="entry name" value="ARM-like"/>
</dbReference>
<comment type="similarity">
    <text evidence="1">Belongs to the APC1 family.</text>
</comment>
<dbReference type="PANTHER" id="PTHR12827">
    <property type="entry name" value="MEIOTIC CHECKPOINT REGULATOR TSG24 FAMILY MEMBER"/>
    <property type="match status" value="1"/>
</dbReference>
<dbReference type="GO" id="GO:0051301">
    <property type="term" value="P:cell division"/>
    <property type="evidence" value="ECO:0007669"/>
    <property type="project" value="UniProtKB-KW"/>
</dbReference>
<evidence type="ECO:0000256" key="2">
    <source>
        <dbReference type="ARBA" id="ARBA00022618"/>
    </source>
</evidence>
<dbReference type="EMBL" id="DAKRPA010000022">
    <property type="protein sequence ID" value="DBA03173.1"/>
    <property type="molecule type" value="Genomic_DNA"/>
</dbReference>
<dbReference type="Proteomes" id="UP001146120">
    <property type="component" value="Unassembled WGS sequence"/>
</dbReference>
<feature type="region of interest" description="Disordered" evidence="6">
    <location>
        <begin position="32"/>
        <end position="54"/>
    </location>
</feature>
<evidence type="ECO:0000259" key="7">
    <source>
        <dbReference type="Pfam" id="PF21282"/>
    </source>
</evidence>
<proteinExistence type="inferred from homology"/>
<keyword evidence="5" id="KW-0131">Cell cycle</keyword>
<dbReference type="GO" id="GO:0007091">
    <property type="term" value="P:metaphase/anaphase transition of mitotic cell cycle"/>
    <property type="evidence" value="ECO:0007669"/>
    <property type="project" value="TreeGrafter"/>
</dbReference>
<sequence length="892" mass="98291">MADVYNYLSISNEFVTVAILLGMAATAAQCRRERNQQHEEATTDQRENEADVSRELSFTQAADDELEEDQTPNLESFAAGSTQKLLSGVEMELTLERSVSKMLCLHIPSLLPPPFAEFSVPASTQTAALLGLGILYQGTGHRLMTELLLTEIIRSPSSSQFLGSSTNSGMSTTSFDQLKGYALAAGLALGLVTLGRGNSTSGDPGLADLKLEEKLYKYVVGGAHQFGDPGAAGSCMYRGRKWKSFGSSSGNGRSPPMSTAIGVGRATKLQTERHVRGEHVNIGVTGCGSALALGFMYMMTNNKSIASQLAIPDTLTLLDYVRPDILLIRTLAKNLVMWDEIEPTQSWIYETEMPKQLKEAFETLSSDSDLNTSSLPPTADIGSICEAHANIAAAAAFSIGLRFAGTANSKAREALRKMFMHFRDLRSKMALVTRDLVADNTERVTVERSLTLCAQAMALVDGGTGNVETLKLLRSINLRQRVDSELTYGNHMGQSMAIGLLFIGGGRATILRTREAIAALVISLYPMTPMNTADNKYHLQAFRHLYVLAVDTSRLVETVDVDTGSSCSAELRVEVANSVDDSPEWRTFKTPCLLPDLETVKAIVIESGSYYPVRIIVSAGNNMSDESDELHSPANVARLQLLRQKNMVLLKAHQQTEPLPVFATTPAIDRAVVMTLDGLARPDERLMAGFQQYFVRPATSSGTNAPISAWWREQCKEWVLRRSTKTCNFTLPWNMNLLQAVFRLHHLPLDSAWELRNVKLLQMHWGSCESSLVELNMQERDDRFWIKTEADEALRALIDTSVIPRVVNDPSRESVASIVRILNRQGQLSRQDVFLVTALLDYFDGRDLFQLQTPGGNVPSRFSLQEFLASSTRSPYDKQVWLAIASFILFSV</sequence>
<dbReference type="InterPro" id="IPR048971">
    <property type="entry name" value="Apc1_3rd"/>
</dbReference>
<evidence type="ECO:0000256" key="5">
    <source>
        <dbReference type="ARBA" id="ARBA00023306"/>
    </source>
</evidence>
<dbReference type="Pfam" id="PF21282">
    <property type="entry name" value="APC1_3rd"/>
    <property type="match status" value="1"/>
</dbReference>
<evidence type="ECO:0000313" key="8">
    <source>
        <dbReference type="EMBL" id="DBA03173.1"/>
    </source>
</evidence>
<reference evidence="8" key="1">
    <citation type="submission" date="2022-11" db="EMBL/GenBank/DDBJ databases">
        <authorList>
            <person name="Morgan W.R."/>
            <person name="Tartar A."/>
        </authorList>
    </citation>
    <scope>NUCLEOTIDE SEQUENCE</scope>
    <source>
        <strain evidence="8">ARSEF 373</strain>
    </source>
</reference>
<keyword evidence="2" id="KW-0132">Cell division</keyword>
<keyword evidence="4" id="KW-0498">Mitosis</keyword>
<comment type="caution">
    <text evidence="8">The sequence shown here is derived from an EMBL/GenBank/DDBJ whole genome shotgun (WGS) entry which is preliminary data.</text>
</comment>
<keyword evidence="3" id="KW-0677">Repeat</keyword>
<dbReference type="InterPro" id="IPR024990">
    <property type="entry name" value="Apc1"/>
</dbReference>
<evidence type="ECO:0000313" key="9">
    <source>
        <dbReference type="Proteomes" id="UP001146120"/>
    </source>
</evidence>
<dbReference type="Gene3D" id="1.25.10.10">
    <property type="entry name" value="Leucine-rich Repeat Variant"/>
    <property type="match status" value="2"/>
</dbReference>
<dbReference type="GO" id="GO:0070979">
    <property type="term" value="P:protein K11-linked ubiquitination"/>
    <property type="evidence" value="ECO:0007669"/>
    <property type="project" value="TreeGrafter"/>
</dbReference>
<keyword evidence="9" id="KW-1185">Reference proteome</keyword>
<feature type="domain" description="Anaphase-promoting complex subunit 1 beta-sandwich" evidence="7">
    <location>
        <begin position="554"/>
        <end position="621"/>
    </location>
</feature>
<evidence type="ECO:0000256" key="1">
    <source>
        <dbReference type="ARBA" id="ARBA00010547"/>
    </source>
</evidence>
<name>A0AAV2Z870_9STRA</name>
<dbReference type="GO" id="GO:0031145">
    <property type="term" value="P:anaphase-promoting complex-dependent catabolic process"/>
    <property type="evidence" value="ECO:0007669"/>
    <property type="project" value="TreeGrafter"/>
</dbReference>
<dbReference type="PANTHER" id="PTHR12827:SF3">
    <property type="entry name" value="ANAPHASE-PROMOTING COMPLEX SUBUNIT 1"/>
    <property type="match status" value="1"/>
</dbReference>
<reference evidence="8" key="2">
    <citation type="journal article" date="2023" name="Microbiol Resour">
        <title>Decontamination and Annotation of the Draft Genome Sequence of the Oomycete Lagenidium giganteum ARSEF 373.</title>
        <authorList>
            <person name="Morgan W.R."/>
            <person name="Tartar A."/>
        </authorList>
    </citation>
    <scope>NUCLEOTIDE SEQUENCE</scope>
    <source>
        <strain evidence="8">ARSEF 373</strain>
    </source>
</reference>
<protein>
    <recommendedName>
        <fullName evidence="7">Anaphase-promoting complex subunit 1 beta-sandwich domain-containing protein</fullName>
    </recommendedName>
</protein>
<evidence type="ECO:0000256" key="3">
    <source>
        <dbReference type="ARBA" id="ARBA00022737"/>
    </source>
</evidence>
<accession>A0AAV2Z870</accession>
<dbReference type="AlphaFoldDB" id="A0AAV2Z870"/>
<evidence type="ECO:0000256" key="6">
    <source>
        <dbReference type="SAM" id="MobiDB-lite"/>
    </source>
</evidence>
<gene>
    <name evidence="8" type="ORF">N0F65_003893</name>
</gene>